<comment type="subcellular location">
    <subcellularLocation>
        <location evidence="1">Nucleus</location>
    </subcellularLocation>
</comment>
<dbReference type="SUPFAM" id="SSF46689">
    <property type="entry name" value="Homeodomain-like"/>
    <property type="match status" value="1"/>
</dbReference>
<dbReference type="EMBL" id="JABSTR010000003">
    <property type="protein sequence ID" value="KAH9365241.1"/>
    <property type="molecule type" value="Genomic_DNA"/>
</dbReference>
<accession>A0A9J6FSK8</accession>
<dbReference type="Proteomes" id="UP000821853">
    <property type="component" value="Unassembled WGS sequence"/>
</dbReference>
<organism evidence="3 4">
    <name type="scientific">Haemaphysalis longicornis</name>
    <name type="common">Bush tick</name>
    <dbReference type="NCBI Taxonomy" id="44386"/>
    <lineage>
        <taxon>Eukaryota</taxon>
        <taxon>Metazoa</taxon>
        <taxon>Ecdysozoa</taxon>
        <taxon>Arthropoda</taxon>
        <taxon>Chelicerata</taxon>
        <taxon>Arachnida</taxon>
        <taxon>Acari</taxon>
        <taxon>Parasitiformes</taxon>
        <taxon>Ixodida</taxon>
        <taxon>Ixodoidea</taxon>
        <taxon>Ixodidae</taxon>
        <taxon>Haemaphysalinae</taxon>
        <taxon>Haemaphysalis</taxon>
    </lineage>
</organism>
<dbReference type="GO" id="GO:0005634">
    <property type="term" value="C:nucleus"/>
    <property type="evidence" value="ECO:0007669"/>
    <property type="project" value="UniProtKB-SubCell"/>
</dbReference>
<sequence>MPFSAALFFSQQAAPCQECLYIERLRTVELCFKSYTQREISELTGQSTNKVNRIIQAYRNEGRICDAPHDRRPRVTSAIEDKVLVAVAYANSFGTAQHHAQLAGVSASLTTVKRKLAEAGLRSRVAVQKPLLSDDNKAARLRFASEHSIWSVDDRKQAVFSDESTFTTRWDQKRRVLASCEHSLRARIHTRSGLKRKDLRKRVGRHVQRRTWRTALELKAP</sequence>
<gene>
    <name evidence="3" type="ORF">HPB48_018531</name>
</gene>
<dbReference type="GO" id="GO:0003677">
    <property type="term" value="F:DNA binding"/>
    <property type="evidence" value="ECO:0007669"/>
    <property type="project" value="InterPro"/>
</dbReference>
<keyword evidence="4" id="KW-1185">Reference proteome</keyword>
<dbReference type="Pfam" id="PF01498">
    <property type="entry name" value="HTH_Tnp_Tc3_2"/>
    <property type="match status" value="1"/>
</dbReference>
<name>A0A9J6FSK8_HAELO</name>
<feature type="domain" description="Transposase Tc1-like" evidence="2">
    <location>
        <begin position="100"/>
        <end position="147"/>
    </location>
</feature>
<evidence type="ECO:0000259" key="2">
    <source>
        <dbReference type="Pfam" id="PF01498"/>
    </source>
</evidence>
<dbReference type="InterPro" id="IPR002492">
    <property type="entry name" value="Transposase_Tc1-like"/>
</dbReference>
<dbReference type="InterPro" id="IPR009057">
    <property type="entry name" value="Homeodomain-like_sf"/>
</dbReference>
<dbReference type="Gene3D" id="3.30.420.10">
    <property type="entry name" value="Ribonuclease H-like superfamily/Ribonuclease H"/>
    <property type="match status" value="1"/>
</dbReference>
<evidence type="ECO:0000313" key="3">
    <source>
        <dbReference type="EMBL" id="KAH9365241.1"/>
    </source>
</evidence>
<evidence type="ECO:0000256" key="1">
    <source>
        <dbReference type="ARBA" id="ARBA00004123"/>
    </source>
</evidence>
<evidence type="ECO:0000313" key="4">
    <source>
        <dbReference type="Proteomes" id="UP000821853"/>
    </source>
</evidence>
<dbReference type="GO" id="GO:0006313">
    <property type="term" value="P:DNA transposition"/>
    <property type="evidence" value="ECO:0007669"/>
    <property type="project" value="InterPro"/>
</dbReference>
<dbReference type="AlphaFoldDB" id="A0A9J6FSK8"/>
<dbReference type="OrthoDB" id="4843387at2759"/>
<comment type="caution">
    <text evidence="3">The sequence shown here is derived from an EMBL/GenBank/DDBJ whole genome shotgun (WGS) entry which is preliminary data.</text>
</comment>
<dbReference type="GO" id="GO:0015074">
    <property type="term" value="P:DNA integration"/>
    <property type="evidence" value="ECO:0007669"/>
    <property type="project" value="InterPro"/>
</dbReference>
<dbReference type="VEuPathDB" id="VectorBase:HLOH_061738"/>
<protein>
    <recommendedName>
        <fullName evidence="2">Transposase Tc1-like domain-containing protein</fullName>
    </recommendedName>
</protein>
<reference evidence="3 4" key="1">
    <citation type="journal article" date="2020" name="Cell">
        <title>Large-Scale Comparative Analyses of Tick Genomes Elucidate Their Genetic Diversity and Vector Capacities.</title>
        <authorList>
            <consortium name="Tick Genome and Microbiome Consortium (TIGMIC)"/>
            <person name="Jia N."/>
            <person name="Wang J."/>
            <person name="Shi W."/>
            <person name="Du L."/>
            <person name="Sun Y."/>
            <person name="Zhan W."/>
            <person name="Jiang J.F."/>
            <person name="Wang Q."/>
            <person name="Zhang B."/>
            <person name="Ji P."/>
            <person name="Bell-Sakyi L."/>
            <person name="Cui X.M."/>
            <person name="Yuan T.T."/>
            <person name="Jiang B.G."/>
            <person name="Yang W.F."/>
            <person name="Lam T.T."/>
            <person name="Chang Q.C."/>
            <person name="Ding S.J."/>
            <person name="Wang X.J."/>
            <person name="Zhu J.G."/>
            <person name="Ruan X.D."/>
            <person name="Zhao L."/>
            <person name="Wei J.T."/>
            <person name="Ye R.Z."/>
            <person name="Que T.C."/>
            <person name="Du C.H."/>
            <person name="Zhou Y.H."/>
            <person name="Cheng J.X."/>
            <person name="Dai P.F."/>
            <person name="Guo W.B."/>
            <person name="Han X.H."/>
            <person name="Huang E.J."/>
            <person name="Li L.F."/>
            <person name="Wei W."/>
            <person name="Gao Y.C."/>
            <person name="Liu J.Z."/>
            <person name="Shao H.Z."/>
            <person name="Wang X."/>
            <person name="Wang C.C."/>
            <person name="Yang T.C."/>
            <person name="Huo Q.B."/>
            <person name="Li W."/>
            <person name="Chen H.Y."/>
            <person name="Chen S.E."/>
            <person name="Zhou L.G."/>
            <person name="Ni X.B."/>
            <person name="Tian J.H."/>
            <person name="Sheng Y."/>
            <person name="Liu T."/>
            <person name="Pan Y.S."/>
            <person name="Xia L.Y."/>
            <person name="Li J."/>
            <person name="Zhao F."/>
            <person name="Cao W.C."/>
        </authorList>
    </citation>
    <scope>NUCLEOTIDE SEQUENCE [LARGE SCALE GENOMIC DNA]</scope>
    <source>
        <strain evidence="3">HaeL-2018</strain>
    </source>
</reference>
<proteinExistence type="predicted"/>
<dbReference type="InterPro" id="IPR036397">
    <property type="entry name" value="RNaseH_sf"/>
</dbReference>